<sequence>MIDNNFDNDRYNQITLHKYLTFQLIQEKNYPKAEAKKKATELIRTSTNLWGKNGLAYYLGQKSFEFFCLYYLQDIFVAKPTNKQRGLAPVHYEMWNFIDEMFIKDYFDKGNMVIPRGCAKTTVCDLALTIWLHCYKQSIFTIIGAKKERDAKQFMDNIRTVFENNQFIIKAFGKLIDTKKFTVNSEEIELSNGTDIQIVSSGASVRGMNYRGIRPTCFIGDDFQDEADVLTEEASIKKWDKWCKEIEEFGDTATYRDGVKVGKATKILSIGTIMKSNCLISRLCKQKDYKTLLKRAIILEDGQKIEDIFDKGLWLECKRIYFDNKRDNPYQEAKDFYIENKELMYFPILWEDKWDRFEDLAVKYWKNREAFMTEKMNDAATIGEKKFKSNRTESPEEINKHNFLKTMLCIDPAGTNTKVKGKKKDYFAFLVGSLSDNGFKYCRKGELLKFEQSNGKEYDAYIKHTLDLLKKFKDITHIWIEKNTYGGADAIRIREELCKDHELRCRDIEIINTSQNKNKDDKISTIVGDVNNGRIIFNSEDTEFIEQIMEFQGCNFSAHDDGADITAEFNNRIDEIEVLEPIDIFKISDLYRRR</sequence>
<name>A0A0L6JKM6_9FIRM</name>
<organism evidence="1 2">
    <name type="scientific">Pseudobacteroides cellulosolvens ATCC 35603 = DSM 2933</name>
    <dbReference type="NCBI Taxonomy" id="398512"/>
    <lineage>
        <taxon>Bacteria</taxon>
        <taxon>Bacillati</taxon>
        <taxon>Bacillota</taxon>
        <taxon>Clostridia</taxon>
        <taxon>Eubacteriales</taxon>
        <taxon>Oscillospiraceae</taxon>
        <taxon>Pseudobacteroides</taxon>
    </lineage>
</organism>
<proteinExistence type="predicted"/>
<evidence type="ECO:0000313" key="1">
    <source>
        <dbReference type="EMBL" id="KNY26339.1"/>
    </source>
</evidence>
<evidence type="ECO:0008006" key="3">
    <source>
        <dbReference type="Google" id="ProtNLM"/>
    </source>
</evidence>
<keyword evidence="2" id="KW-1185">Reference proteome</keyword>
<dbReference type="STRING" id="398512.Bccel_1601"/>
<accession>A0A0L6JKM6</accession>
<dbReference type="AlphaFoldDB" id="A0A0L6JKM6"/>
<dbReference type="Gene3D" id="3.40.50.300">
    <property type="entry name" value="P-loop containing nucleotide triphosphate hydrolases"/>
    <property type="match status" value="1"/>
</dbReference>
<gene>
    <name evidence="1" type="ORF">Bccel_1601</name>
</gene>
<dbReference type="InterPro" id="IPR027417">
    <property type="entry name" value="P-loop_NTPase"/>
</dbReference>
<dbReference type="Gene3D" id="3.30.420.240">
    <property type="match status" value="1"/>
</dbReference>
<dbReference type="RefSeq" id="WP_036945464.1">
    <property type="nucleotide sequence ID" value="NZ_JQKC01000052.1"/>
</dbReference>
<dbReference type="OrthoDB" id="1804777at2"/>
<comment type="caution">
    <text evidence="1">The sequence shown here is derived from an EMBL/GenBank/DDBJ whole genome shotgun (WGS) entry which is preliminary data.</text>
</comment>
<dbReference type="Proteomes" id="UP000036923">
    <property type="component" value="Unassembled WGS sequence"/>
</dbReference>
<evidence type="ECO:0000313" key="2">
    <source>
        <dbReference type="Proteomes" id="UP000036923"/>
    </source>
</evidence>
<dbReference type="eggNOG" id="COG5362">
    <property type="taxonomic scope" value="Bacteria"/>
</dbReference>
<protein>
    <recommendedName>
        <fullName evidence="3">Terminase large subunit gp17-like C-terminal domain-containing protein</fullName>
    </recommendedName>
</protein>
<reference evidence="2" key="1">
    <citation type="submission" date="2015-07" db="EMBL/GenBank/DDBJ databases">
        <title>Near-Complete Genome Sequence of the Cellulolytic Bacterium Bacteroides (Pseudobacteroides) cellulosolvens ATCC 35603.</title>
        <authorList>
            <person name="Dassa B."/>
            <person name="Utturkar S.M."/>
            <person name="Klingeman D.M."/>
            <person name="Hurt R.A."/>
            <person name="Keller M."/>
            <person name="Xu J."/>
            <person name="Reddy Y.H.K."/>
            <person name="Borovok I."/>
            <person name="Grinberg I.R."/>
            <person name="Lamed R."/>
            <person name="Zhivin O."/>
            <person name="Bayer E.A."/>
            <person name="Brown S.D."/>
        </authorList>
    </citation>
    <scope>NUCLEOTIDE SEQUENCE [LARGE SCALE GENOMIC DNA]</scope>
    <source>
        <strain evidence="2">DSM 2933</strain>
    </source>
</reference>
<dbReference type="EMBL" id="LGTC01000001">
    <property type="protein sequence ID" value="KNY26339.1"/>
    <property type="molecule type" value="Genomic_DNA"/>
</dbReference>